<dbReference type="AlphaFoldDB" id="A0A850R210"/>
<dbReference type="PANTHER" id="PTHR23117">
    <property type="entry name" value="GUANYLATE KINASE-RELATED"/>
    <property type="match status" value="1"/>
</dbReference>
<comment type="catalytic activity">
    <reaction evidence="5">
        <text>GMP + ATP = GDP + ADP</text>
        <dbReference type="Rhea" id="RHEA:20780"/>
        <dbReference type="ChEBI" id="CHEBI:30616"/>
        <dbReference type="ChEBI" id="CHEBI:58115"/>
        <dbReference type="ChEBI" id="CHEBI:58189"/>
        <dbReference type="ChEBI" id="CHEBI:456216"/>
        <dbReference type="EC" id="2.7.4.8"/>
    </reaction>
</comment>
<dbReference type="PROSITE" id="PS50052">
    <property type="entry name" value="GUANYLATE_KINASE_2"/>
    <property type="match status" value="1"/>
</dbReference>
<sequence>MKKIIVLTGASGSGKTRVSHYLTQEYQIPAVVTHTTRPQRTGEVEGQDYYFETSTTFATNDYLECVSYAGYQYGSSRQGLLRAWQKQDLVSIVLDTAGASRYLAEFGEQVILIFVTTSLATLEKRLAQRGDDPVVIQARLQSSEFQRDLQLPADLRARAQIVNNEDWIKTSQQIDQIIEPFKKK</sequence>
<name>A0A850R210_9LACO</name>
<evidence type="ECO:0000256" key="3">
    <source>
        <dbReference type="ARBA" id="ARBA00022679"/>
    </source>
</evidence>
<reference evidence="7 8" key="1">
    <citation type="submission" date="2020-06" db="EMBL/GenBank/DDBJ databases">
        <authorList>
            <person name="Kang J."/>
        </authorList>
    </citation>
    <scope>NUCLEOTIDE SEQUENCE [LARGE SCALE GENOMIC DNA]</scope>
    <source>
        <strain evidence="7 8">DCY120</strain>
    </source>
</reference>
<accession>A0A850R210</accession>
<dbReference type="RefSeq" id="WP_176943332.1">
    <property type="nucleotide sequence ID" value="NZ_JABZEC010000011.1"/>
</dbReference>
<dbReference type="EMBL" id="JABZEC010000011">
    <property type="protein sequence ID" value="NVY97169.1"/>
    <property type="molecule type" value="Genomic_DNA"/>
</dbReference>
<dbReference type="InterPro" id="IPR008145">
    <property type="entry name" value="GK/Ca_channel_bsu"/>
</dbReference>
<dbReference type="GO" id="GO:0005829">
    <property type="term" value="C:cytosol"/>
    <property type="evidence" value="ECO:0007669"/>
    <property type="project" value="TreeGrafter"/>
</dbReference>
<dbReference type="SUPFAM" id="SSF52540">
    <property type="entry name" value="P-loop containing nucleoside triphosphate hydrolases"/>
    <property type="match status" value="1"/>
</dbReference>
<dbReference type="Pfam" id="PF00625">
    <property type="entry name" value="Guanylate_kin"/>
    <property type="match status" value="1"/>
</dbReference>
<comment type="similarity">
    <text evidence="2">Belongs to the guanylate kinase family.</text>
</comment>
<evidence type="ECO:0000256" key="4">
    <source>
        <dbReference type="ARBA" id="ARBA00022777"/>
    </source>
</evidence>
<keyword evidence="8" id="KW-1185">Reference proteome</keyword>
<dbReference type="Proteomes" id="UP000563523">
    <property type="component" value="Unassembled WGS sequence"/>
</dbReference>
<keyword evidence="4 7" id="KW-0418">Kinase</keyword>
<comment type="caution">
    <text evidence="7">The sequence shown here is derived from an EMBL/GenBank/DDBJ whole genome shotgun (WGS) entry which is preliminary data.</text>
</comment>
<dbReference type="PANTHER" id="PTHR23117:SF13">
    <property type="entry name" value="GUANYLATE KINASE"/>
    <property type="match status" value="1"/>
</dbReference>
<dbReference type="CDD" id="cd00071">
    <property type="entry name" value="GMPK"/>
    <property type="match status" value="1"/>
</dbReference>
<dbReference type="InterPro" id="IPR008144">
    <property type="entry name" value="Guanylate_kin-like_dom"/>
</dbReference>
<organism evidence="7 8">
    <name type="scientific">Bombilactobacillus apium</name>
    <dbReference type="NCBI Taxonomy" id="2675299"/>
    <lineage>
        <taxon>Bacteria</taxon>
        <taxon>Bacillati</taxon>
        <taxon>Bacillota</taxon>
        <taxon>Bacilli</taxon>
        <taxon>Lactobacillales</taxon>
        <taxon>Lactobacillaceae</taxon>
        <taxon>Bombilactobacillus</taxon>
    </lineage>
</organism>
<evidence type="ECO:0000256" key="1">
    <source>
        <dbReference type="ARBA" id="ARBA00003531"/>
    </source>
</evidence>
<keyword evidence="3" id="KW-0808">Transferase</keyword>
<dbReference type="Gene3D" id="3.40.50.300">
    <property type="entry name" value="P-loop containing nucleotide triphosphate hydrolases"/>
    <property type="match status" value="1"/>
</dbReference>
<evidence type="ECO:0000256" key="2">
    <source>
        <dbReference type="ARBA" id="ARBA00005790"/>
    </source>
</evidence>
<protein>
    <submittedName>
        <fullName evidence="7">Guanylate kinase</fullName>
    </submittedName>
</protein>
<proteinExistence type="inferred from homology"/>
<gene>
    <name evidence="7" type="ORF">HU830_08555</name>
</gene>
<evidence type="ECO:0000313" key="8">
    <source>
        <dbReference type="Proteomes" id="UP000563523"/>
    </source>
</evidence>
<comment type="function">
    <text evidence="1">Essential for recycling GMP and indirectly, cGMP.</text>
</comment>
<dbReference type="InterPro" id="IPR027417">
    <property type="entry name" value="P-loop_NTPase"/>
</dbReference>
<dbReference type="GO" id="GO:0004385">
    <property type="term" value="F:GMP kinase activity"/>
    <property type="evidence" value="ECO:0007669"/>
    <property type="project" value="UniProtKB-EC"/>
</dbReference>
<dbReference type="SMART" id="SM00072">
    <property type="entry name" value="GuKc"/>
    <property type="match status" value="1"/>
</dbReference>
<evidence type="ECO:0000259" key="6">
    <source>
        <dbReference type="PROSITE" id="PS50052"/>
    </source>
</evidence>
<evidence type="ECO:0000256" key="5">
    <source>
        <dbReference type="ARBA" id="ARBA00048594"/>
    </source>
</evidence>
<evidence type="ECO:0000313" key="7">
    <source>
        <dbReference type="EMBL" id="NVY97169.1"/>
    </source>
</evidence>
<feature type="domain" description="Guanylate kinase-like" evidence="6">
    <location>
        <begin position="2"/>
        <end position="179"/>
    </location>
</feature>